<dbReference type="NCBIfam" id="TIGR03081">
    <property type="entry name" value="metmalonyl_epim"/>
    <property type="match status" value="1"/>
</dbReference>
<dbReference type="STRING" id="144026.SAMN04488568_11832"/>
<dbReference type="Proteomes" id="UP000199759">
    <property type="component" value="Unassembled WGS sequence"/>
</dbReference>
<dbReference type="GO" id="GO:0046491">
    <property type="term" value="P:L-methylmalonyl-CoA metabolic process"/>
    <property type="evidence" value="ECO:0007669"/>
    <property type="project" value="TreeGrafter"/>
</dbReference>
<evidence type="ECO:0000313" key="4">
    <source>
        <dbReference type="EMBL" id="SDM68551.1"/>
    </source>
</evidence>
<keyword evidence="5" id="KW-1185">Reference proteome</keyword>
<name>A0A1G9V8S9_9PROT</name>
<dbReference type="GO" id="GO:0004493">
    <property type="term" value="F:methylmalonyl-CoA epimerase activity"/>
    <property type="evidence" value="ECO:0007669"/>
    <property type="project" value="TreeGrafter"/>
</dbReference>
<dbReference type="InterPro" id="IPR037523">
    <property type="entry name" value="VOC_core"/>
</dbReference>
<gene>
    <name evidence="4" type="ORF">SAMN04488568_11832</name>
</gene>
<evidence type="ECO:0000313" key="5">
    <source>
        <dbReference type="Proteomes" id="UP000199759"/>
    </source>
</evidence>
<dbReference type="EMBL" id="FNHG01000018">
    <property type="protein sequence ID" value="SDM68551.1"/>
    <property type="molecule type" value="Genomic_DNA"/>
</dbReference>
<dbReference type="Gene3D" id="3.10.180.10">
    <property type="entry name" value="2,3-Dihydroxybiphenyl 1,2-Dioxygenase, domain 1"/>
    <property type="match status" value="1"/>
</dbReference>
<dbReference type="SUPFAM" id="SSF54593">
    <property type="entry name" value="Glyoxalase/Bleomycin resistance protein/Dihydroxybiphenyl dioxygenase"/>
    <property type="match status" value="1"/>
</dbReference>
<proteinExistence type="inferred from homology"/>
<dbReference type="GO" id="GO:0046872">
    <property type="term" value="F:metal ion binding"/>
    <property type="evidence" value="ECO:0007669"/>
    <property type="project" value="UniProtKB-KW"/>
</dbReference>
<accession>A0A1G9V8S9</accession>
<comment type="similarity">
    <text evidence="1">Belongs to the methylmalonyl-CoA epimerase family.</text>
</comment>
<dbReference type="InterPro" id="IPR051785">
    <property type="entry name" value="MMCE/EMCE_epimerase"/>
</dbReference>
<dbReference type="InterPro" id="IPR029068">
    <property type="entry name" value="Glyas_Bleomycin-R_OHBP_Dase"/>
</dbReference>
<dbReference type="PANTHER" id="PTHR43048:SF3">
    <property type="entry name" value="METHYLMALONYL-COA EPIMERASE, MITOCHONDRIAL"/>
    <property type="match status" value="1"/>
</dbReference>
<dbReference type="RefSeq" id="WP_091771295.1">
    <property type="nucleotide sequence ID" value="NZ_FNHG01000018.1"/>
</dbReference>
<sequence>MQVGRLNHVGVAVPDIEAAKQTYANLYGATEATETRDFPHLGVRVAFVKLANSEIELLEPLGATSPVHKFLERNPKGGQHHLCFEVPDIIAARDDMRAKGATVLGTGEPYVGAHGVPVIFIHPKDSCGLLIELMQEPAR</sequence>
<evidence type="ECO:0000256" key="2">
    <source>
        <dbReference type="ARBA" id="ARBA00022723"/>
    </source>
</evidence>
<dbReference type="Pfam" id="PF13669">
    <property type="entry name" value="Glyoxalase_4"/>
    <property type="match status" value="1"/>
</dbReference>
<keyword evidence="2" id="KW-0479">Metal-binding</keyword>
<dbReference type="InterPro" id="IPR017515">
    <property type="entry name" value="MeMalonyl-CoA_epimerase"/>
</dbReference>
<evidence type="ECO:0000259" key="3">
    <source>
        <dbReference type="PROSITE" id="PS51819"/>
    </source>
</evidence>
<protein>
    <submittedName>
        <fullName evidence="4">Methylmalonyl-CoA epimerase</fullName>
    </submittedName>
</protein>
<dbReference type="AlphaFoldDB" id="A0A1G9V8S9"/>
<evidence type="ECO:0000256" key="1">
    <source>
        <dbReference type="ARBA" id="ARBA00009308"/>
    </source>
</evidence>
<dbReference type="CDD" id="cd07249">
    <property type="entry name" value="MMCE"/>
    <property type="match status" value="1"/>
</dbReference>
<dbReference type="PANTHER" id="PTHR43048">
    <property type="entry name" value="METHYLMALONYL-COA EPIMERASE"/>
    <property type="match status" value="1"/>
</dbReference>
<dbReference type="PROSITE" id="PS51819">
    <property type="entry name" value="VOC"/>
    <property type="match status" value="1"/>
</dbReference>
<feature type="domain" description="VOC" evidence="3">
    <location>
        <begin position="5"/>
        <end position="136"/>
    </location>
</feature>
<reference evidence="4 5" key="1">
    <citation type="submission" date="2016-10" db="EMBL/GenBank/DDBJ databases">
        <authorList>
            <person name="de Groot N.N."/>
        </authorList>
    </citation>
    <scope>NUCLEOTIDE SEQUENCE [LARGE SCALE GENOMIC DNA]</scope>
    <source>
        <strain evidence="4 5">DSM 16077</strain>
    </source>
</reference>
<dbReference type="OrthoDB" id="9788468at2"/>
<organism evidence="4 5">
    <name type="scientific">Maricaulis salignorans</name>
    <dbReference type="NCBI Taxonomy" id="144026"/>
    <lineage>
        <taxon>Bacteria</taxon>
        <taxon>Pseudomonadati</taxon>
        <taxon>Pseudomonadota</taxon>
        <taxon>Alphaproteobacteria</taxon>
        <taxon>Maricaulales</taxon>
        <taxon>Maricaulaceae</taxon>
        <taxon>Maricaulis</taxon>
    </lineage>
</organism>